<evidence type="ECO:0000256" key="4">
    <source>
        <dbReference type="ARBA" id="ARBA00052904"/>
    </source>
</evidence>
<dbReference type="AlphaFoldDB" id="A0A917FPI6"/>
<comment type="caution">
    <text evidence="7">The sequence shown here is derived from an EMBL/GenBank/DDBJ whole genome shotgun (WGS) entry which is preliminary data.</text>
</comment>
<dbReference type="NCBIfam" id="NF007757">
    <property type="entry name" value="PRK10438.1"/>
    <property type="match status" value="1"/>
</dbReference>
<keyword evidence="8" id="KW-1185">Reference proteome</keyword>
<dbReference type="SUPFAM" id="SSF56317">
    <property type="entry name" value="Carbon-nitrogen hydrolase"/>
    <property type="match status" value="1"/>
</dbReference>
<evidence type="ECO:0000259" key="6">
    <source>
        <dbReference type="PROSITE" id="PS50263"/>
    </source>
</evidence>
<dbReference type="PROSITE" id="PS50263">
    <property type="entry name" value="CN_HYDROLASE"/>
    <property type="match status" value="1"/>
</dbReference>
<keyword evidence="2 7" id="KW-0378">Hydrolase</keyword>
<dbReference type="Pfam" id="PF00795">
    <property type="entry name" value="CN_hydrolase"/>
    <property type="match status" value="1"/>
</dbReference>
<dbReference type="GO" id="GO:0050152">
    <property type="term" value="F:omega-amidase activity"/>
    <property type="evidence" value="ECO:0007669"/>
    <property type="project" value="UniProtKB-EC"/>
</dbReference>
<dbReference type="EC" id="3.5.1.3" evidence="3"/>
<protein>
    <recommendedName>
        <fullName evidence="5">Omega-amidase YafV</fullName>
        <ecNumber evidence="3">3.5.1.3</ecNumber>
    </recommendedName>
</protein>
<dbReference type="EMBL" id="BMFO01000002">
    <property type="protein sequence ID" value="GGF92843.1"/>
    <property type="molecule type" value="Genomic_DNA"/>
</dbReference>
<evidence type="ECO:0000256" key="2">
    <source>
        <dbReference type="ARBA" id="ARBA00022801"/>
    </source>
</evidence>
<dbReference type="Gene3D" id="3.60.110.10">
    <property type="entry name" value="Carbon-nitrogen hydrolase"/>
    <property type="match status" value="1"/>
</dbReference>
<evidence type="ECO:0000313" key="7">
    <source>
        <dbReference type="EMBL" id="GGF92843.1"/>
    </source>
</evidence>
<proteinExistence type="inferred from homology"/>
<feature type="domain" description="CN hydrolase" evidence="6">
    <location>
        <begin position="6"/>
        <end position="245"/>
    </location>
</feature>
<dbReference type="InterPro" id="IPR036526">
    <property type="entry name" value="C-N_Hydrolase_sf"/>
</dbReference>
<dbReference type="PANTHER" id="PTHR47799:SF1">
    <property type="entry name" value="OMEGA-AMIDASE YAFV"/>
    <property type="match status" value="1"/>
</dbReference>
<accession>A0A917FPI6</accession>
<dbReference type="PANTHER" id="PTHR47799">
    <property type="entry name" value="OMEGA-AMIDASE YAFV"/>
    <property type="match status" value="1"/>
</dbReference>
<evidence type="ECO:0000256" key="3">
    <source>
        <dbReference type="ARBA" id="ARBA00039118"/>
    </source>
</evidence>
<evidence type="ECO:0000256" key="5">
    <source>
        <dbReference type="ARBA" id="ARBA00072139"/>
    </source>
</evidence>
<reference evidence="7" key="1">
    <citation type="journal article" date="2014" name="Int. J. Syst. Evol. Microbiol.">
        <title>Complete genome sequence of Corynebacterium casei LMG S-19264T (=DSM 44701T), isolated from a smear-ripened cheese.</title>
        <authorList>
            <consortium name="US DOE Joint Genome Institute (JGI-PGF)"/>
            <person name="Walter F."/>
            <person name="Albersmeier A."/>
            <person name="Kalinowski J."/>
            <person name="Ruckert C."/>
        </authorList>
    </citation>
    <scope>NUCLEOTIDE SEQUENCE</scope>
    <source>
        <strain evidence="7">CGMCC 1.12726</strain>
    </source>
</reference>
<evidence type="ECO:0000256" key="1">
    <source>
        <dbReference type="ARBA" id="ARBA00010613"/>
    </source>
</evidence>
<comment type="similarity">
    <text evidence="1">Belongs to the carbon-nitrogen hydrolase superfamily. NIT1/NIT2 family.</text>
</comment>
<dbReference type="FunFam" id="3.60.110.10:FF:000004">
    <property type="entry name" value="Carbon-nitrogen hydrolase"/>
    <property type="match status" value="1"/>
</dbReference>
<dbReference type="InterPro" id="IPR052737">
    <property type="entry name" value="Omega-amidase_YafV"/>
</dbReference>
<dbReference type="Proteomes" id="UP000632858">
    <property type="component" value="Unassembled WGS sequence"/>
</dbReference>
<gene>
    <name evidence="7" type="ORF">GCM10010960_13440</name>
</gene>
<comment type="catalytic activity">
    <reaction evidence="4">
        <text>a monoamide of a dicarboxylate + H2O = a dicarboxylate + NH4(+)</text>
        <dbReference type="Rhea" id="RHEA:11716"/>
        <dbReference type="ChEBI" id="CHEBI:15377"/>
        <dbReference type="ChEBI" id="CHEBI:28938"/>
        <dbReference type="ChEBI" id="CHEBI:28965"/>
        <dbReference type="ChEBI" id="CHEBI:77450"/>
        <dbReference type="EC" id="3.5.1.3"/>
    </reaction>
</comment>
<dbReference type="RefSeq" id="WP_188449138.1">
    <property type="nucleotide sequence ID" value="NZ_BMFO01000002.1"/>
</dbReference>
<dbReference type="InterPro" id="IPR003010">
    <property type="entry name" value="C-N_Hydrolase"/>
</dbReference>
<dbReference type="GO" id="GO:0106008">
    <property type="term" value="F:2-oxoglutaramate amidase activity"/>
    <property type="evidence" value="ECO:0007669"/>
    <property type="project" value="TreeGrafter"/>
</dbReference>
<reference evidence="7" key="2">
    <citation type="submission" date="2020-09" db="EMBL/GenBank/DDBJ databases">
        <authorList>
            <person name="Sun Q."/>
            <person name="Zhou Y."/>
        </authorList>
    </citation>
    <scope>NUCLEOTIDE SEQUENCE</scope>
    <source>
        <strain evidence="7">CGMCC 1.12726</strain>
    </source>
</reference>
<sequence>MSASDLNVAIVQADTVWHDPPANRARYAERFAALSPGVDLVVLPETFTSGFSNEALERAETMAGETVAWLRAQSAEHGFAITGSVQIRDGDAVYNRMLWVQPDGSVRHYDKRHLFRMAGEHTRYAAGADRLLVEYKGWRICPLVCYDLRFPVFSRNRFGHSVPDACDYDLLIYVANWPSPRHFAWQTLLKARAIENLSYVIGVNRTGTDANNLHYLGGSAVLDFLGQPLAEADDTPQVCSARLSYAELSAFRQRFPAYLDADRFTFDD</sequence>
<dbReference type="CDD" id="cd07575">
    <property type="entry name" value="Xc-1258_like"/>
    <property type="match status" value="1"/>
</dbReference>
<name>A0A917FPI6_9GAMM</name>
<organism evidence="7 8">
    <name type="scientific">Arenimonas maotaiensis</name>
    <dbReference type="NCBI Taxonomy" id="1446479"/>
    <lineage>
        <taxon>Bacteria</taxon>
        <taxon>Pseudomonadati</taxon>
        <taxon>Pseudomonadota</taxon>
        <taxon>Gammaproteobacteria</taxon>
        <taxon>Lysobacterales</taxon>
        <taxon>Lysobacteraceae</taxon>
        <taxon>Arenimonas</taxon>
    </lineage>
</organism>
<evidence type="ECO:0000313" key="8">
    <source>
        <dbReference type="Proteomes" id="UP000632858"/>
    </source>
</evidence>